<organism evidence="4 5">
    <name type="scientific">Acer negundo</name>
    <name type="common">Box elder</name>
    <dbReference type="NCBI Taxonomy" id="4023"/>
    <lineage>
        <taxon>Eukaryota</taxon>
        <taxon>Viridiplantae</taxon>
        <taxon>Streptophyta</taxon>
        <taxon>Embryophyta</taxon>
        <taxon>Tracheophyta</taxon>
        <taxon>Spermatophyta</taxon>
        <taxon>Magnoliopsida</taxon>
        <taxon>eudicotyledons</taxon>
        <taxon>Gunneridae</taxon>
        <taxon>Pentapetalae</taxon>
        <taxon>rosids</taxon>
        <taxon>malvids</taxon>
        <taxon>Sapindales</taxon>
        <taxon>Sapindaceae</taxon>
        <taxon>Hippocastanoideae</taxon>
        <taxon>Acereae</taxon>
        <taxon>Acer</taxon>
    </lineage>
</organism>
<dbReference type="InterPro" id="IPR018359">
    <property type="entry name" value="Bromodomain_CS"/>
</dbReference>
<dbReference type="Proteomes" id="UP001064489">
    <property type="component" value="Chromosome 11"/>
</dbReference>
<evidence type="ECO:0000313" key="5">
    <source>
        <dbReference type="Proteomes" id="UP001064489"/>
    </source>
</evidence>
<dbReference type="PANTHER" id="PTHR13900:SF0">
    <property type="entry name" value="TRANSCRIPTION INITIATION FACTOR TFIID SUBUNIT 1"/>
    <property type="match status" value="1"/>
</dbReference>
<keyword evidence="1 2" id="KW-0103">Bromodomain</keyword>
<sequence>MFWSKLWRPSENTAVSFFFLKPVSKKEAPDYLDIIKDPMDLSTIRDKVRRMEYKDREDFRHDVFKITLNAHAYNDGRNPGISLLADQLLELSDYLLDENHESLAEAEAGIES</sequence>
<dbReference type="AlphaFoldDB" id="A0AAD5I752"/>
<comment type="caution">
    <text evidence="4">The sequence shown here is derived from an EMBL/GenBank/DDBJ whole genome shotgun (WGS) entry which is preliminary data.</text>
</comment>
<dbReference type="Gene3D" id="1.20.920.10">
    <property type="entry name" value="Bromodomain-like"/>
    <property type="match status" value="1"/>
</dbReference>
<dbReference type="PROSITE" id="PS50014">
    <property type="entry name" value="BROMODOMAIN_2"/>
    <property type="match status" value="1"/>
</dbReference>
<feature type="domain" description="Bromo" evidence="3">
    <location>
        <begin position="11"/>
        <end position="81"/>
    </location>
</feature>
<dbReference type="GO" id="GO:0017025">
    <property type="term" value="F:TBP-class protein binding"/>
    <property type="evidence" value="ECO:0007669"/>
    <property type="project" value="InterPro"/>
</dbReference>
<reference evidence="4" key="1">
    <citation type="journal article" date="2022" name="Plant J.">
        <title>Strategies of tolerance reflected in two North American maple genomes.</title>
        <authorList>
            <person name="McEvoy S.L."/>
            <person name="Sezen U.U."/>
            <person name="Trouern-Trend A."/>
            <person name="McMahon S.M."/>
            <person name="Schaberg P.G."/>
            <person name="Yang J."/>
            <person name="Wegrzyn J.L."/>
            <person name="Swenson N.G."/>
        </authorList>
    </citation>
    <scope>NUCLEOTIDE SEQUENCE</scope>
    <source>
        <strain evidence="4">91603</strain>
    </source>
</reference>
<evidence type="ECO:0000256" key="2">
    <source>
        <dbReference type="PROSITE-ProRule" id="PRU00035"/>
    </source>
</evidence>
<dbReference type="InterPro" id="IPR040240">
    <property type="entry name" value="TAF1"/>
</dbReference>
<reference evidence="4" key="2">
    <citation type="submission" date="2023-02" db="EMBL/GenBank/DDBJ databases">
        <authorList>
            <person name="Swenson N.G."/>
            <person name="Wegrzyn J.L."/>
            <person name="Mcevoy S.L."/>
        </authorList>
    </citation>
    <scope>NUCLEOTIDE SEQUENCE</scope>
    <source>
        <strain evidence="4">91603</strain>
        <tissue evidence="4">Leaf</tissue>
    </source>
</reference>
<dbReference type="InterPro" id="IPR001487">
    <property type="entry name" value="Bromodomain"/>
</dbReference>
<dbReference type="SMART" id="SM00297">
    <property type="entry name" value="BROMO"/>
    <property type="match status" value="1"/>
</dbReference>
<dbReference type="GO" id="GO:0004402">
    <property type="term" value="F:histone acetyltransferase activity"/>
    <property type="evidence" value="ECO:0007669"/>
    <property type="project" value="InterPro"/>
</dbReference>
<proteinExistence type="predicted"/>
<evidence type="ECO:0000313" key="4">
    <source>
        <dbReference type="EMBL" id="KAI9154182.1"/>
    </source>
</evidence>
<dbReference type="GO" id="GO:0005669">
    <property type="term" value="C:transcription factor TFIID complex"/>
    <property type="evidence" value="ECO:0007669"/>
    <property type="project" value="InterPro"/>
</dbReference>
<dbReference type="GO" id="GO:0051123">
    <property type="term" value="P:RNA polymerase II preinitiation complex assembly"/>
    <property type="evidence" value="ECO:0007669"/>
    <property type="project" value="TreeGrafter"/>
</dbReference>
<dbReference type="Pfam" id="PF00439">
    <property type="entry name" value="Bromodomain"/>
    <property type="match status" value="1"/>
</dbReference>
<accession>A0AAD5I752</accession>
<protein>
    <recommendedName>
        <fullName evidence="3">Bromo domain-containing protein</fullName>
    </recommendedName>
</protein>
<name>A0AAD5I752_ACENE</name>
<keyword evidence="5" id="KW-1185">Reference proteome</keyword>
<dbReference type="PRINTS" id="PR00503">
    <property type="entry name" value="BROMODOMAIN"/>
</dbReference>
<dbReference type="EMBL" id="JAJSOW010000108">
    <property type="protein sequence ID" value="KAI9154182.1"/>
    <property type="molecule type" value="Genomic_DNA"/>
</dbReference>
<dbReference type="PANTHER" id="PTHR13900">
    <property type="entry name" value="TRANSCRIPTION INITIATION FACTOR TFIID"/>
    <property type="match status" value="1"/>
</dbReference>
<evidence type="ECO:0000259" key="3">
    <source>
        <dbReference type="PROSITE" id="PS50014"/>
    </source>
</evidence>
<dbReference type="InterPro" id="IPR036427">
    <property type="entry name" value="Bromodomain-like_sf"/>
</dbReference>
<dbReference type="PROSITE" id="PS00633">
    <property type="entry name" value="BROMODOMAIN_1"/>
    <property type="match status" value="1"/>
</dbReference>
<gene>
    <name evidence="4" type="ORF">LWI28_022239</name>
</gene>
<evidence type="ECO:0000256" key="1">
    <source>
        <dbReference type="ARBA" id="ARBA00023117"/>
    </source>
</evidence>
<dbReference type="SUPFAM" id="SSF47370">
    <property type="entry name" value="Bromodomain"/>
    <property type="match status" value="1"/>
</dbReference>
<dbReference type="GO" id="GO:0016251">
    <property type="term" value="F:RNA polymerase II general transcription initiation factor activity"/>
    <property type="evidence" value="ECO:0007669"/>
    <property type="project" value="InterPro"/>
</dbReference>